<evidence type="ECO:0000256" key="1">
    <source>
        <dbReference type="SAM" id="SignalP"/>
    </source>
</evidence>
<name>B4CZR8_9BACT</name>
<dbReference type="Proteomes" id="UP000005824">
    <property type="component" value="Unassembled WGS sequence"/>
</dbReference>
<keyword evidence="1" id="KW-0732">Signal</keyword>
<gene>
    <name evidence="2" type="ORF">CfE428DRAFT_2156</name>
</gene>
<dbReference type="AlphaFoldDB" id="B4CZR8"/>
<proteinExistence type="predicted"/>
<dbReference type="EMBL" id="ABVL01000005">
    <property type="protein sequence ID" value="EDY20232.1"/>
    <property type="molecule type" value="Genomic_DNA"/>
</dbReference>
<dbReference type="InterPro" id="IPR032347">
    <property type="entry name" value="DUF4864"/>
</dbReference>
<sequence length="153" mass="17403" precursor="true">MNRAFKLCLLGAIFGVCGAAAFFQGAIERRWQTTPPTELYHVVSQQLAAFRADDYSGAYHQVSMGFQEKFNLEAFADLARTDYPSLLRATRVEFGQTKFHGRNAFLSAYFVMPEGDIVPCVYTLVREEDAWKIDSVRVLPRWPTNRRLGGLRT</sequence>
<keyword evidence="3" id="KW-1185">Reference proteome</keyword>
<protein>
    <recommendedName>
        <fullName evidence="4">DUF4864 domain-containing protein</fullName>
    </recommendedName>
</protein>
<organism evidence="2 3">
    <name type="scientific">Chthoniobacter flavus Ellin428</name>
    <dbReference type="NCBI Taxonomy" id="497964"/>
    <lineage>
        <taxon>Bacteria</taxon>
        <taxon>Pseudomonadati</taxon>
        <taxon>Verrucomicrobiota</taxon>
        <taxon>Spartobacteria</taxon>
        <taxon>Chthoniobacterales</taxon>
        <taxon>Chthoniobacteraceae</taxon>
        <taxon>Chthoniobacter</taxon>
    </lineage>
</organism>
<comment type="caution">
    <text evidence="2">The sequence shown here is derived from an EMBL/GenBank/DDBJ whole genome shotgun (WGS) entry which is preliminary data.</text>
</comment>
<evidence type="ECO:0000313" key="3">
    <source>
        <dbReference type="Proteomes" id="UP000005824"/>
    </source>
</evidence>
<dbReference type="STRING" id="497964.CfE428DRAFT_2156"/>
<feature type="signal peptide" evidence="1">
    <location>
        <begin position="1"/>
        <end position="19"/>
    </location>
</feature>
<reference evidence="2 3" key="1">
    <citation type="journal article" date="2011" name="J. Bacteriol.">
        <title>Genome sequence of Chthoniobacter flavus Ellin428, an aerobic heterotrophic soil bacterium.</title>
        <authorList>
            <person name="Kant R."/>
            <person name="van Passel M.W."/>
            <person name="Palva A."/>
            <person name="Lucas S."/>
            <person name="Lapidus A."/>
            <person name="Glavina Del Rio T."/>
            <person name="Dalin E."/>
            <person name="Tice H."/>
            <person name="Bruce D."/>
            <person name="Goodwin L."/>
            <person name="Pitluck S."/>
            <person name="Larimer F.W."/>
            <person name="Land M.L."/>
            <person name="Hauser L."/>
            <person name="Sangwan P."/>
            <person name="de Vos W.M."/>
            <person name="Janssen P.H."/>
            <person name="Smidt H."/>
        </authorList>
    </citation>
    <scope>NUCLEOTIDE SEQUENCE [LARGE SCALE GENOMIC DNA]</scope>
    <source>
        <strain evidence="2 3">Ellin428</strain>
    </source>
</reference>
<dbReference type="Pfam" id="PF16156">
    <property type="entry name" value="DUF4864"/>
    <property type="match status" value="1"/>
</dbReference>
<evidence type="ECO:0000313" key="2">
    <source>
        <dbReference type="EMBL" id="EDY20232.1"/>
    </source>
</evidence>
<dbReference type="InParanoid" id="B4CZR8"/>
<dbReference type="RefSeq" id="WP_006979481.1">
    <property type="nucleotide sequence ID" value="NZ_ABVL01000005.1"/>
</dbReference>
<accession>B4CZR8</accession>
<feature type="chain" id="PRO_5002800274" description="DUF4864 domain-containing protein" evidence="1">
    <location>
        <begin position="20"/>
        <end position="153"/>
    </location>
</feature>
<evidence type="ECO:0008006" key="4">
    <source>
        <dbReference type="Google" id="ProtNLM"/>
    </source>
</evidence>